<feature type="domain" description="Histidine kinase" evidence="16">
    <location>
        <begin position="236"/>
        <end position="436"/>
    </location>
</feature>
<dbReference type="Gene3D" id="1.10.287.130">
    <property type="match status" value="1"/>
</dbReference>
<dbReference type="Pfam" id="PF00672">
    <property type="entry name" value="HAMP"/>
    <property type="match status" value="1"/>
</dbReference>
<evidence type="ECO:0000256" key="7">
    <source>
        <dbReference type="ARBA" id="ARBA00022679"/>
    </source>
</evidence>
<evidence type="ECO:0000256" key="11">
    <source>
        <dbReference type="ARBA" id="ARBA00022840"/>
    </source>
</evidence>
<gene>
    <name evidence="18" type="ordered locus">RPB_1960</name>
</gene>
<dbReference type="eggNOG" id="COG2205">
    <property type="taxonomic scope" value="Bacteria"/>
</dbReference>
<keyword evidence="4" id="KW-1003">Cell membrane</keyword>
<keyword evidence="7" id="KW-0808">Transferase</keyword>
<dbReference type="SMART" id="SM00304">
    <property type="entry name" value="HAMP"/>
    <property type="match status" value="1"/>
</dbReference>
<evidence type="ECO:0000256" key="15">
    <source>
        <dbReference type="SAM" id="Phobius"/>
    </source>
</evidence>
<dbReference type="InterPro" id="IPR003660">
    <property type="entry name" value="HAMP_dom"/>
</dbReference>
<evidence type="ECO:0000256" key="2">
    <source>
        <dbReference type="ARBA" id="ARBA00004429"/>
    </source>
</evidence>
<dbReference type="GO" id="GO:0000155">
    <property type="term" value="F:phosphorelay sensor kinase activity"/>
    <property type="evidence" value="ECO:0007669"/>
    <property type="project" value="InterPro"/>
</dbReference>
<dbReference type="SUPFAM" id="SSF47384">
    <property type="entry name" value="Homodimeric domain of signal transducing histidine kinase"/>
    <property type="match status" value="1"/>
</dbReference>
<evidence type="ECO:0000256" key="14">
    <source>
        <dbReference type="ARBA" id="ARBA00023136"/>
    </source>
</evidence>
<keyword evidence="5" id="KW-0997">Cell inner membrane</keyword>
<dbReference type="InterPro" id="IPR036097">
    <property type="entry name" value="HisK_dim/P_sf"/>
</dbReference>
<evidence type="ECO:0000256" key="6">
    <source>
        <dbReference type="ARBA" id="ARBA00022553"/>
    </source>
</evidence>
<evidence type="ECO:0000313" key="18">
    <source>
        <dbReference type="EMBL" id="ABD06668.1"/>
    </source>
</evidence>
<keyword evidence="14 15" id="KW-0472">Membrane</keyword>
<proteinExistence type="predicted"/>
<keyword evidence="8 15" id="KW-0812">Transmembrane</keyword>
<dbReference type="PRINTS" id="PR00344">
    <property type="entry name" value="BCTRLSENSOR"/>
</dbReference>
<accession>Q2IYP2</accession>
<dbReference type="SMART" id="SM00388">
    <property type="entry name" value="HisKA"/>
    <property type="match status" value="1"/>
</dbReference>
<reference evidence="18 19" key="1">
    <citation type="submission" date="2006-01" db="EMBL/GenBank/DDBJ databases">
        <title>Complete sequence of Rhodopseudomonas palustris HaA2.</title>
        <authorList>
            <consortium name="US DOE Joint Genome Institute"/>
            <person name="Copeland A."/>
            <person name="Lucas S."/>
            <person name="Lapidus A."/>
            <person name="Barry K."/>
            <person name="Detter J.C."/>
            <person name="Glavina T."/>
            <person name="Hammon N."/>
            <person name="Israni S."/>
            <person name="Pitluck S."/>
            <person name="Chain P."/>
            <person name="Malfatti S."/>
            <person name="Shin M."/>
            <person name="Vergez L."/>
            <person name="Schmutz J."/>
            <person name="Larimer F."/>
            <person name="Land M."/>
            <person name="Hauser L."/>
            <person name="Pelletier D.A."/>
            <person name="Kyrpides N."/>
            <person name="Anderson I."/>
            <person name="Oda Y."/>
            <person name="Harwood C.S."/>
            <person name="Richardson P."/>
        </authorList>
    </citation>
    <scope>NUCLEOTIDE SEQUENCE [LARGE SCALE GENOMIC DNA]</scope>
    <source>
        <strain evidence="18 19">HaA2</strain>
    </source>
</reference>
<evidence type="ECO:0000256" key="4">
    <source>
        <dbReference type="ARBA" id="ARBA00022475"/>
    </source>
</evidence>
<dbReference type="InterPro" id="IPR005467">
    <property type="entry name" value="His_kinase_dom"/>
</dbReference>
<dbReference type="InterPro" id="IPR003594">
    <property type="entry name" value="HATPase_dom"/>
</dbReference>
<comment type="catalytic activity">
    <reaction evidence="1">
        <text>ATP + protein L-histidine = ADP + protein N-phospho-L-histidine.</text>
        <dbReference type="EC" id="2.7.13.3"/>
    </reaction>
</comment>
<dbReference type="InterPro" id="IPR036890">
    <property type="entry name" value="HATPase_C_sf"/>
</dbReference>
<dbReference type="AlphaFoldDB" id="Q2IYP2"/>
<protein>
    <recommendedName>
        <fullName evidence="3">histidine kinase</fullName>
        <ecNumber evidence="3">2.7.13.3</ecNumber>
    </recommendedName>
</protein>
<dbReference type="OrthoDB" id="9804645at2"/>
<dbReference type="HOGENOM" id="CLU_000445_89_27_5"/>
<dbReference type="EMBL" id="CP000250">
    <property type="protein sequence ID" value="ABD06668.1"/>
    <property type="molecule type" value="Genomic_DNA"/>
</dbReference>
<evidence type="ECO:0000256" key="3">
    <source>
        <dbReference type="ARBA" id="ARBA00012438"/>
    </source>
</evidence>
<dbReference type="EC" id="2.7.13.3" evidence="3"/>
<evidence type="ECO:0000256" key="10">
    <source>
        <dbReference type="ARBA" id="ARBA00022777"/>
    </source>
</evidence>
<evidence type="ECO:0000259" key="17">
    <source>
        <dbReference type="PROSITE" id="PS50885"/>
    </source>
</evidence>
<dbReference type="GO" id="GO:0005524">
    <property type="term" value="F:ATP binding"/>
    <property type="evidence" value="ECO:0007669"/>
    <property type="project" value="UniProtKB-KW"/>
</dbReference>
<dbReference type="InterPro" id="IPR004358">
    <property type="entry name" value="Sig_transdc_His_kin-like_C"/>
</dbReference>
<dbReference type="KEGG" id="rpb:RPB_1960"/>
<keyword evidence="12 15" id="KW-1133">Transmembrane helix</keyword>
<evidence type="ECO:0000259" key="16">
    <source>
        <dbReference type="PROSITE" id="PS50109"/>
    </source>
</evidence>
<dbReference type="InterPro" id="IPR050980">
    <property type="entry name" value="2C_sensor_his_kinase"/>
</dbReference>
<dbReference type="InterPro" id="IPR003661">
    <property type="entry name" value="HisK_dim/P_dom"/>
</dbReference>
<keyword evidence="13" id="KW-0902">Two-component regulatory system</keyword>
<evidence type="ECO:0000256" key="8">
    <source>
        <dbReference type="ARBA" id="ARBA00022692"/>
    </source>
</evidence>
<dbReference type="SMART" id="SM00387">
    <property type="entry name" value="HATPase_c"/>
    <property type="match status" value="1"/>
</dbReference>
<comment type="subcellular location">
    <subcellularLocation>
        <location evidence="2">Cell inner membrane</location>
        <topology evidence="2">Multi-pass membrane protein</topology>
    </subcellularLocation>
</comment>
<evidence type="ECO:0000256" key="13">
    <source>
        <dbReference type="ARBA" id="ARBA00023012"/>
    </source>
</evidence>
<dbReference type="STRING" id="316058.RPB_1960"/>
<dbReference type="Gene3D" id="3.30.565.10">
    <property type="entry name" value="Histidine kinase-like ATPase, C-terminal domain"/>
    <property type="match status" value="1"/>
</dbReference>
<dbReference type="Proteomes" id="UP000008809">
    <property type="component" value="Chromosome"/>
</dbReference>
<keyword evidence="9" id="KW-0547">Nucleotide-binding</keyword>
<dbReference type="Pfam" id="PF00512">
    <property type="entry name" value="HisKA"/>
    <property type="match status" value="1"/>
</dbReference>
<feature type="domain" description="HAMP" evidence="17">
    <location>
        <begin position="176"/>
        <end position="228"/>
    </location>
</feature>
<keyword evidence="6" id="KW-0597">Phosphoprotein</keyword>
<dbReference type="PANTHER" id="PTHR44936">
    <property type="entry name" value="SENSOR PROTEIN CREC"/>
    <property type="match status" value="1"/>
</dbReference>
<keyword evidence="10 18" id="KW-0418">Kinase</keyword>
<dbReference type="Pfam" id="PF02518">
    <property type="entry name" value="HATPase_c"/>
    <property type="match status" value="1"/>
</dbReference>
<dbReference type="PROSITE" id="PS50885">
    <property type="entry name" value="HAMP"/>
    <property type="match status" value="1"/>
</dbReference>
<dbReference type="CDD" id="cd00075">
    <property type="entry name" value="HATPase"/>
    <property type="match status" value="1"/>
</dbReference>
<keyword evidence="19" id="KW-1185">Reference proteome</keyword>
<evidence type="ECO:0000256" key="9">
    <source>
        <dbReference type="ARBA" id="ARBA00022741"/>
    </source>
</evidence>
<evidence type="ECO:0000256" key="12">
    <source>
        <dbReference type="ARBA" id="ARBA00022989"/>
    </source>
</evidence>
<dbReference type="RefSeq" id="WP_011440856.1">
    <property type="nucleotide sequence ID" value="NC_007778.1"/>
</dbReference>
<dbReference type="GO" id="GO:0005886">
    <property type="term" value="C:plasma membrane"/>
    <property type="evidence" value="ECO:0007669"/>
    <property type="project" value="UniProtKB-SubCell"/>
</dbReference>
<keyword evidence="11" id="KW-0067">ATP-binding</keyword>
<dbReference type="CDD" id="cd00082">
    <property type="entry name" value="HisKA"/>
    <property type="match status" value="1"/>
</dbReference>
<evidence type="ECO:0000256" key="1">
    <source>
        <dbReference type="ARBA" id="ARBA00000085"/>
    </source>
</evidence>
<sequence>MLERLGRFRFSGIRSQIAVLVLASLIGTQLLIMATFLLRGPDRFGPPEHRREQFEIAVLLIAATPEEQRPQLVEQITRTFPHLELRLLDAAAVPPRSDRELPEIRDVARTLGPLARVFALPGAEPPQVGIALPDGTAIAAAIPEMRGRPPISNGPWMSAFAGVIISLAMFGLWADRALSTPLSEFAAAAENFKLDGTDEPLAESGPDEIRSLARAMNRSRNRITALIDDRTRTLAAIGHDLRTPITRLRLRSEFIEDATQRDNMLRDLDQMRSMLDAVLSFLRTGRALEPMTRIDLASTLQLITDQFTDLGHKVTYLGPEHAELLARPDDIRRAVTNLVDNAVRYGKDILVRLEASPGRVTIEVEDDGPGIPEACKADVIEPFVRGDDARNMDETSGFGLGLSIARTIVQNHGGELTLRDRKPHGLIVRLDLPGQQQDSGAA</sequence>
<dbReference type="PANTHER" id="PTHR44936:SF5">
    <property type="entry name" value="SENSOR HISTIDINE KINASE ENVZ"/>
    <property type="match status" value="1"/>
</dbReference>
<evidence type="ECO:0000256" key="5">
    <source>
        <dbReference type="ARBA" id="ARBA00022519"/>
    </source>
</evidence>
<feature type="transmembrane region" description="Helical" evidence="15">
    <location>
        <begin position="17"/>
        <end position="38"/>
    </location>
</feature>
<organism evidence="18 19">
    <name type="scientific">Rhodopseudomonas palustris (strain HaA2)</name>
    <dbReference type="NCBI Taxonomy" id="316058"/>
    <lineage>
        <taxon>Bacteria</taxon>
        <taxon>Pseudomonadati</taxon>
        <taxon>Pseudomonadota</taxon>
        <taxon>Alphaproteobacteria</taxon>
        <taxon>Hyphomicrobiales</taxon>
        <taxon>Nitrobacteraceae</taxon>
        <taxon>Rhodopseudomonas</taxon>
    </lineage>
</organism>
<dbReference type="SUPFAM" id="SSF55874">
    <property type="entry name" value="ATPase domain of HSP90 chaperone/DNA topoisomerase II/histidine kinase"/>
    <property type="match status" value="1"/>
</dbReference>
<evidence type="ECO:0000313" key="19">
    <source>
        <dbReference type="Proteomes" id="UP000008809"/>
    </source>
</evidence>
<name>Q2IYP2_RHOP2</name>
<dbReference type="PROSITE" id="PS50109">
    <property type="entry name" value="HIS_KIN"/>
    <property type="match status" value="1"/>
</dbReference>